<dbReference type="GO" id="GO:0005524">
    <property type="term" value="F:ATP binding"/>
    <property type="evidence" value="ECO:0007669"/>
    <property type="project" value="UniProtKB-UniRule"/>
</dbReference>
<dbReference type="Gene3D" id="1.10.510.10">
    <property type="entry name" value="Transferase(Phosphotransferase) domain 1"/>
    <property type="match status" value="1"/>
</dbReference>
<dbReference type="GO" id="GO:0004674">
    <property type="term" value="F:protein serine/threonine kinase activity"/>
    <property type="evidence" value="ECO:0007669"/>
    <property type="project" value="UniProtKB-EC"/>
</dbReference>
<accession>A0AA96FBP7</accession>
<dbReference type="Proteomes" id="UP001303408">
    <property type="component" value="Chromosome"/>
</dbReference>
<evidence type="ECO:0000256" key="3">
    <source>
        <dbReference type="ARBA" id="ARBA00022777"/>
    </source>
</evidence>
<protein>
    <submittedName>
        <fullName evidence="9">Serine/threonine-protein kinase</fullName>
        <ecNumber evidence="9">2.7.11.1</ecNumber>
    </submittedName>
</protein>
<dbReference type="CDD" id="cd14014">
    <property type="entry name" value="STKc_PknB_like"/>
    <property type="match status" value="1"/>
</dbReference>
<keyword evidence="7" id="KW-0812">Transmembrane</keyword>
<evidence type="ECO:0000256" key="6">
    <source>
        <dbReference type="SAM" id="MobiDB-lite"/>
    </source>
</evidence>
<dbReference type="Gene3D" id="3.30.200.20">
    <property type="entry name" value="Phosphorylase Kinase, domain 1"/>
    <property type="match status" value="1"/>
</dbReference>
<dbReference type="InterPro" id="IPR017441">
    <property type="entry name" value="Protein_kinase_ATP_BS"/>
</dbReference>
<feature type="transmembrane region" description="Helical" evidence="7">
    <location>
        <begin position="362"/>
        <end position="391"/>
    </location>
</feature>
<dbReference type="EC" id="2.7.11.1" evidence="9"/>
<dbReference type="Pfam" id="PF00069">
    <property type="entry name" value="Pkinase"/>
    <property type="match status" value="1"/>
</dbReference>
<dbReference type="InterPro" id="IPR000719">
    <property type="entry name" value="Prot_kinase_dom"/>
</dbReference>
<feature type="region of interest" description="Disordered" evidence="6">
    <location>
        <begin position="310"/>
        <end position="342"/>
    </location>
</feature>
<gene>
    <name evidence="9" type="ORF">RN607_02315</name>
</gene>
<evidence type="ECO:0000313" key="9">
    <source>
        <dbReference type="EMBL" id="WNM27861.1"/>
    </source>
</evidence>
<evidence type="ECO:0000259" key="8">
    <source>
        <dbReference type="PROSITE" id="PS50011"/>
    </source>
</evidence>
<sequence>MAGLRREIGDEIGGYVVRGILGRGGSGTVYLVEDGAGSQAALKLVDAAADPVAAERLTREVHALQSLRHPAVPRVLDAELEGDETFVVSEYIPGLSLYDHVQRHGPMRGAALADLADRIGSALQEAHAAGVVHRDVTPSNVMMGPHGPVLIDFGLAHRTEDSRLTRDGLVSGTAGYVAPEVIDGAEPGRIGDDWAWAATVAYAMKGEGPFGSGSGAISRTLDGRVDLPDVPGASLVAAALSRDIGARPAPAEVVAALRGATEVLPSRGAAPTLVAPAAGTAVLPAGSLPWETAGGPTALLDAASYPAVDIGEPGADVDDDDLEDDDLDGEIDDDDAAEDEGPWDALDAGLVPAPASGRPVMLAAWAIAASATAALAPVVVVLSMVGAAVVARGVHRRAASLAAARARRGARRGDAVVHTIGMPWHLARGAVELLPSVLLGLAVGLGTGAFAWWLVSASLLASPTTAGQAWGHAAAVALGALAACATLWVGPWSEGTRDGARRVAFGLAPTRGVAVAWVIVAIAAVGVVAVAVYALAEPWWWPLREAPGTG</sequence>
<feature type="compositionally biased region" description="Acidic residues" evidence="6">
    <location>
        <begin position="315"/>
        <end position="342"/>
    </location>
</feature>
<dbReference type="PANTHER" id="PTHR43289">
    <property type="entry name" value="MITOGEN-ACTIVATED PROTEIN KINASE KINASE KINASE 20-RELATED"/>
    <property type="match status" value="1"/>
</dbReference>
<feature type="domain" description="Protein kinase" evidence="8">
    <location>
        <begin position="15"/>
        <end position="264"/>
    </location>
</feature>
<keyword evidence="3 9" id="KW-0418">Kinase</keyword>
<keyword evidence="4 5" id="KW-0067">ATP-binding</keyword>
<keyword evidence="7" id="KW-0472">Membrane</keyword>
<dbReference type="InterPro" id="IPR008266">
    <property type="entry name" value="Tyr_kinase_AS"/>
</dbReference>
<keyword evidence="2 5" id="KW-0547">Nucleotide-binding</keyword>
<dbReference type="PANTHER" id="PTHR43289:SF34">
    <property type="entry name" value="SERINE_THREONINE-PROTEIN KINASE YBDM-RELATED"/>
    <property type="match status" value="1"/>
</dbReference>
<organism evidence="9">
    <name type="scientific">Demequina capsici</name>
    <dbReference type="NCBI Taxonomy" id="3075620"/>
    <lineage>
        <taxon>Bacteria</taxon>
        <taxon>Bacillati</taxon>
        <taxon>Actinomycetota</taxon>
        <taxon>Actinomycetes</taxon>
        <taxon>Micrococcales</taxon>
        <taxon>Demequinaceae</taxon>
        <taxon>Demequina</taxon>
    </lineage>
</organism>
<keyword evidence="1 9" id="KW-0808">Transferase</keyword>
<dbReference type="SUPFAM" id="SSF56112">
    <property type="entry name" value="Protein kinase-like (PK-like)"/>
    <property type="match status" value="1"/>
</dbReference>
<reference evidence="9" key="1">
    <citation type="submission" date="2023-09" db="EMBL/GenBank/DDBJ databases">
        <title>Demequina sp. a novel bacteria isolated from Capsicum annuum.</title>
        <authorList>
            <person name="Humaira Z."/>
            <person name="Lee J."/>
            <person name="Cho D."/>
        </authorList>
    </citation>
    <scope>NUCLEOTIDE SEQUENCE</scope>
    <source>
        <strain evidence="9">PMTSA13</strain>
    </source>
</reference>
<dbReference type="PROSITE" id="PS00109">
    <property type="entry name" value="PROTEIN_KINASE_TYR"/>
    <property type="match status" value="1"/>
</dbReference>
<feature type="binding site" evidence="5">
    <location>
        <position position="43"/>
    </location>
    <ligand>
        <name>ATP</name>
        <dbReference type="ChEBI" id="CHEBI:30616"/>
    </ligand>
</feature>
<keyword evidence="7" id="KW-1133">Transmembrane helix</keyword>
<evidence type="ECO:0000256" key="7">
    <source>
        <dbReference type="SAM" id="Phobius"/>
    </source>
</evidence>
<evidence type="ECO:0000256" key="1">
    <source>
        <dbReference type="ARBA" id="ARBA00022679"/>
    </source>
</evidence>
<evidence type="ECO:0000256" key="2">
    <source>
        <dbReference type="ARBA" id="ARBA00022741"/>
    </source>
</evidence>
<dbReference type="InterPro" id="IPR011009">
    <property type="entry name" value="Kinase-like_dom_sf"/>
</dbReference>
<feature type="transmembrane region" description="Helical" evidence="7">
    <location>
        <begin position="513"/>
        <end position="536"/>
    </location>
</feature>
<feature type="transmembrane region" description="Helical" evidence="7">
    <location>
        <begin position="470"/>
        <end position="492"/>
    </location>
</feature>
<evidence type="ECO:0000256" key="5">
    <source>
        <dbReference type="PROSITE-ProRule" id="PRU10141"/>
    </source>
</evidence>
<dbReference type="PROSITE" id="PS00107">
    <property type="entry name" value="PROTEIN_KINASE_ATP"/>
    <property type="match status" value="1"/>
</dbReference>
<name>A0AA96FBP7_9MICO</name>
<feature type="transmembrane region" description="Helical" evidence="7">
    <location>
        <begin position="433"/>
        <end position="455"/>
    </location>
</feature>
<dbReference type="EMBL" id="CP134880">
    <property type="protein sequence ID" value="WNM27861.1"/>
    <property type="molecule type" value="Genomic_DNA"/>
</dbReference>
<dbReference type="RefSeq" id="WP_313544056.1">
    <property type="nucleotide sequence ID" value="NZ_CP134880.1"/>
</dbReference>
<dbReference type="PROSITE" id="PS50011">
    <property type="entry name" value="PROTEIN_KINASE_DOM"/>
    <property type="match status" value="1"/>
</dbReference>
<dbReference type="KEGG" id="dcp:RN607_02315"/>
<dbReference type="AlphaFoldDB" id="A0AA96FBP7"/>
<evidence type="ECO:0000256" key="4">
    <source>
        <dbReference type="ARBA" id="ARBA00022840"/>
    </source>
</evidence>
<proteinExistence type="predicted"/>